<accession>A0A1B1TCB9</accession>
<organism evidence="2">
    <name type="scientific">uncultured Poseidoniia archaeon</name>
    <dbReference type="NCBI Taxonomy" id="1697135"/>
    <lineage>
        <taxon>Archaea</taxon>
        <taxon>Methanobacteriati</taxon>
        <taxon>Thermoplasmatota</taxon>
        <taxon>Candidatus Poseidoniia</taxon>
        <taxon>environmental samples</taxon>
    </lineage>
</organism>
<feature type="transmembrane region" description="Helical" evidence="1">
    <location>
        <begin position="31"/>
        <end position="51"/>
    </location>
</feature>
<protein>
    <submittedName>
        <fullName evidence="2">Uncharacterized protein</fullName>
    </submittedName>
</protein>
<keyword evidence="1" id="KW-1133">Transmembrane helix</keyword>
<keyword evidence="1" id="KW-0812">Transmembrane</keyword>
<feature type="transmembrane region" description="Helical" evidence="1">
    <location>
        <begin position="7"/>
        <end position="25"/>
    </location>
</feature>
<dbReference type="EMBL" id="KP211862">
    <property type="protein sequence ID" value="ANV79916.1"/>
    <property type="molecule type" value="Genomic_DNA"/>
</dbReference>
<name>A0A1B1TCB9_9ARCH</name>
<reference evidence="2" key="1">
    <citation type="submission" date="2014-11" db="EMBL/GenBank/DDBJ databases">
        <authorList>
            <person name="Zhu J."/>
            <person name="Qi W."/>
            <person name="Song R."/>
        </authorList>
    </citation>
    <scope>NUCLEOTIDE SEQUENCE</scope>
</reference>
<dbReference type="AlphaFoldDB" id="A0A1B1TCB9"/>
<keyword evidence="1" id="KW-0472">Membrane</keyword>
<proteinExistence type="predicted"/>
<evidence type="ECO:0000313" key="2">
    <source>
        <dbReference type="EMBL" id="ANV79916.1"/>
    </source>
</evidence>
<sequence>MKRGRVTVSWLIFSILILLSAKLFIDSNGESIYSWAILLMIPIPLSIIISFQSNEKKSGQENIKDLIIENEDLNDIEKKAEDPLEIGFDIPIL</sequence>
<evidence type="ECO:0000256" key="1">
    <source>
        <dbReference type="SAM" id="Phobius"/>
    </source>
</evidence>
<reference evidence="2" key="2">
    <citation type="journal article" date="2015" name="ISME J.">
        <title>A new class of marine Euryarchaeota group II from the Mediterranean deep chlorophyll maximum.</title>
        <authorList>
            <person name="Martin-Cuadrado A.B."/>
            <person name="Garcia-Heredia I."/>
            <person name="Molto A.G."/>
            <person name="Lopez-Ubeda R."/>
            <person name="Kimes N."/>
            <person name="Lopez-Garcia P."/>
            <person name="Moreira D."/>
            <person name="Rodriguez-Valera F."/>
        </authorList>
    </citation>
    <scope>NUCLEOTIDE SEQUENCE</scope>
</reference>